<feature type="transmembrane region" description="Helical" evidence="8">
    <location>
        <begin position="358"/>
        <end position="377"/>
    </location>
</feature>
<feature type="transmembrane region" description="Helical" evidence="8">
    <location>
        <begin position="329"/>
        <end position="352"/>
    </location>
</feature>
<evidence type="ECO:0000256" key="5">
    <source>
        <dbReference type="ARBA" id="ARBA00022692"/>
    </source>
</evidence>
<feature type="domain" description="Major facilitator superfamily (MFS) profile" evidence="9">
    <location>
        <begin position="201"/>
        <end position="382"/>
    </location>
</feature>
<keyword evidence="11" id="KW-1185">Reference proteome</keyword>
<accession>A0A1Y6K3U0</accession>
<dbReference type="InterPro" id="IPR020846">
    <property type="entry name" value="MFS_dom"/>
</dbReference>
<gene>
    <name evidence="10" type="ORF">CFX1CAM_0461</name>
</gene>
<evidence type="ECO:0000256" key="4">
    <source>
        <dbReference type="ARBA" id="ARBA00022519"/>
    </source>
</evidence>
<dbReference type="InterPro" id="IPR036259">
    <property type="entry name" value="MFS_trans_sf"/>
</dbReference>
<keyword evidence="6 8" id="KW-1133">Transmembrane helix</keyword>
<feature type="transmembrane region" description="Helical" evidence="8">
    <location>
        <begin position="297"/>
        <end position="317"/>
    </location>
</feature>
<evidence type="ECO:0000313" key="10">
    <source>
        <dbReference type="EMBL" id="SMX53527.1"/>
    </source>
</evidence>
<feature type="transmembrane region" description="Helical" evidence="8">
    <location>
        <begin position="95"/>
        <end position="121"/>
    </location>
</feature>
<keyword evidence="2" id="KW-0813">Transport</keyword>
<feature type="transmembrane region" description="Helical" evidence="8">
    <location>
        <begin position="37"/>
        <end position="58"/>
    </location>
</feature>
<evidence type="ECO:0000313" key="11">
    <source>
        <dbReference type="Proteomes" id="UP000195514"/>
    </source>
</evidence>
<feature type="transmembrane region" description="Helical" evidence="8">
    <location>
        <begin position="70"/>
        <end position="89"/>
    </location>
</feature>
<feature type="transmembrane region" description="Helical" evidence="8">
    <location>
        <begin position="235"/>
        <end position="259"/>
    </location>
</feature>
<evidence type="ECO:0000259" key="9">
    <source>
        <dbReference type="PROSITE" id="PS50850"/>
    </source>
</evidence>
<dbReference type="Pfam" id="PF12832">
    <property type="entry name" value="MFS_1_like"/>
    <property type="match status" value="1"/>
</dbReference>
<feature type="transmembrane region" description="Helical" evidence="8">
    <location>
        <begin position="12"/>
        <end position="31"/>
    </location>
</feature>
<dbReference type="EMBL" id="LT859958">
    <property type="protein sequence ID" value="SMX53527.1"/>
    <property type="molecule type" value="Genomic_DNA"/>
</dbReference>
<feature type="transmembrane region" description="Helical" evidence="8">
    <location>
        <begin position="159"/>
        <end position="181"/>
    </location>
</feature>
<comment type="subcellular location">
    <subcellularLocation>
        <location evidence="1">Cell inner membrane</location>
        <topology evidence="1">Multi-pass membrane protein</topology>
    </subcellularLocation>
</comment>
<name>A0A1Y6K3U0_9CHLR</name>
<protein>
    <recommendedName>
        <fullName evidence="9">Major facilitator superfamily (MFS) profile domain-containing protein</fullName>
    </recommendedName>
</protein>
<sequence length="382" mass="42132">MTKMNTRFKIFVFLQFGAFGVYGSYLPLFFYNRNFSGFQVGLLLGTMPIVVLGLQPAWSYLSDRLNTRKALLLISCLGMGLAMFGLGLSKSFVAAFVWIVLFAAFSAPIIPIGTAILLEYLEASDELDKYSLFRVWGSVGFAIISMVAGSLFLGENTDYLVWLTGGIYILLGLVTLTLPETRSQVHHSETKVSEILSGNPRLVFFLIGSIFVGASLVVYNNNITLFLQSLKAQDWLIGLTISLQAVVEIPLMLLVPLALKHRSPRWVILMGTVLLPLRWLIYFLVKTPGWVVPSQVIHGFAVISFYVVGIGFVDQLVNPRWRATGQGLYSASLNGIGAALGAYLAGAILEWFGIRTVWGFNIILGAIGLGFMLLALYPRHKK</sequence>
<dbReference type="InterPro" id="IPR024989">
    <property type="entry name" value="MFS_assoc_dom"/>
</dbReference>
<dbReference type="KEGG" id="abat:CFX1CAM_0461"/>
<proteinExistence type="predicted"/>
<dbReference type="AlphaFoldDB" id="A0A1Y6K3U0"/>
<keyword evidence="3" id="KW-1003">Cell membrane</keyword>
<dbReference type="RefSeq" id="WP_087861455.1">
    <property type="nucleotide sequence ID" value="NZ_LT859958.1"/>
</dbReference>
<keyword evidence="4" id="KW-0997">Cell inner membrane</keyword>
<reference evidence="11" key="1">
    <citation type="submission" date="2017-05" db="EMBL/GenBank/DDBJ databases">
        <authorList>
            <person name="Kirkegaard R."/>
            <person name="Mcilroy J S."/>
        </authorList>
    </citation>
    <scope>NUCLEOTIDE SEQUENCE [LARGE SCALE GENOMIC DNA]</scope>
</reference>
<dbReference type="PANTHER" id="PTHR23522">
    <property type="entry name" value="BLL5896 PROTEIN"/>
    <property type="match status" value="1"/>
</dbReference>
<feature type="transmembrane region" description="Helical" evidence="8">
    <location>
        <begin position="202"/>
        <end position="223"/>
    </location>
</feature>
<dbReference type="OrthoDB" id="140901at2"/>
<dbReference type="GO" id="GO:0022857">
    <property type="term" value="F:transmembrane transporter activity"/>
    <property type="evidence" value="ECO:0007669"/>
    <property type="project" value="InterPro"/>
</dbReference>
<evidence type="ECO:0000256" key="1">
    <source>
        <dbReference type="ARBA" id="ARBA00004429"/>
    </source>
</evidence>
<feature type="transmembrane region" description="Helical" evidence="8">
    <location>
        <begin position="133"/>
        <end position="153"/>
    </location>
</feature>
<evidence type="ECO:0000256" key="6">
    <source>
        <dbReference type="ARBA" id="ARBA00022989"/>
    </source>
</evidence>
<dbReference type="PANTHER" id="PTHR23522:SF10">
    <property type="entry name" value="3-PHENYLPROPIONIC ACID TRANSPORTER-RELATED"/>
    <property type="match status" value="1"/>
</dbReference>
<organism evidence="10 11">
    <name type="scientific">Candidatus Brevifilum fermentans</name>
    <dbReference type="NCBI Taxonomy" id="1986204"/>
    <lineage>
        <taxon>Bacteria</taxon>
        <taxon>Bacillati</taxon>
        <taxon>Chloroflexota</taxon>
        <taxon>Anaerolineae</taxon>
        <taxon>Anaerolineales</taxon>
        <taxon>Anaerolineaceae</taxon>
        <taxon>Candidatus Brevifilum</taxon>
    </lineage>
</organism>
<dbReference type="PROSITE" id="PS50850">
    <property type="entry name" value="MFS"/>
    <property type="match status" value="1"/>
</dbReference>
<evidence type="ECO:0000256" key="2">
    <source>
        <dbReference type="ARBA" id="ARBA00022448"/>
    </source>
</evidence>
<evidence type="ECO:0000256" key="8">
    <source>
        <dbReference type="SAM" id="Phobius"/>
    </source>
</evidence>
<evidence type="ECO:0000256" key="3">
    <source>
        <dbReference type="ARBA" id="ARBA00022475"/>
    </source>
</evidence>
<keyword evidence="5 8" id="KW-0812">Transmembrane</keyword>
<dbReference type="SUPFAM" id="SSF103473">
    <property type="entry name" value="MFS general substrate transporter"/>
    <property type="match status" value="1"/>
</dbReference>
<dbReference type="GO" id="GO:0005886">
    <property type="term" value="C:plasma membrane"/>
    <property type="evidence" value="ECO:0007669"/>
    <property type="project" value="UniProtKB-SubCell"/>
</dbReference>
<dbReference type="Gene3D" id="1.20.1250.20">
    <property type="entry name" value="MFS general substrate transporter like domains"/>
    <property type="match status" value="2"/>
</dbReference>
<dbReference type="Proteomes" id="UP000195514">
    <property type="component" value="Chromosome I"/>
</dbReference>
<evidence type="ECO:0000256" key="7">
    <source>
        <dbReference type="ARBA" id="ARBA00023136"/>
    </source>
</evidence>
<keyword evidence="7 8" id="KW-0472">Membrane</keyword>
<feature type="transmembrane region" description="Helical" evidence="8">
    <location>
        <begin position="266"/>
        <end position="285"/>
    </location>
</feature>